<feature type="chain" id="PRO_5004290788" description="Large ribosomal subunit protein mL44" evidence="9">
    <location>
        <begin position="23"/>
        <end position="334"/>
    </location>
</feature>
<evidence type="ECO:0000313" key="11">
    <source>
        <dbReference type="EMBL" id="AAL39540.2"/>
    </source>
</evidence>
<dbReference type="Gene3D" id="1.10.1520.10">
    <property type="entry name" value="Ribonuclease III domain"/>
    <property type="match status" value="1"/>
</dbReference>
<comment type="subcellular location">
    <subcellularLocation>
        <location evidence="1">Mitochondrion</location>
    </subcellularLocation>
</comment>
<dbReference type="PANTHER" id="PTHR11207:SF5">
    <property type="entry name" value="LARGE RIBOSOMAL SUBUNIT PROTEIN ML44"/>
    <property type="match status" value="1"/>
</dbReference>
<keyword evidence="2" id="KW-0694">RNA-binding</keyword>
<feature type="non-terminal residue" evidence="11">
    <location>
        <position position="1"/>
    </location>
</feature>
<evidence type="ECO:0000256" key="9">
    <source>
        <dbReference type="SAM" id="SignalP"/>
    </source>
</evidence>
<dbReference type="Gene3D" id="3.30.160.20">
    <property type="match status" value="1"/>
</dbReference>
<name>Q7K141_DROME</name>
<keyword evidence="3" id="KW-0809">Transit peptide</keyword>
<dbReference type="AGR" id="FB:FBgn0037330"/>
<gene>
    <name evidence="11 12" type="primary">mRpL44</name>
    <name evidence="12" type="ORF">CG2109</name>
</gene>
<dbReference type="VEuPathDB" id="VectorBase:FBgn0037330"/>
<dbReference type="GO" id="GO:0005762">
    <property type="term" value="C:mitochondrial large ribosomal subunit"/>
    <property type="evidence" value="ECO:0000250"/>
    <property type="project" value="FlyBase"/>
</dbReference>
<dbReference type="PhylomeDB" id="Q7K141"/>
<evidence type="ECO:0000256" key="7">
    <source>
        <dbReference type="ARBA" id="ARBA00024034"/>
    </source>
</evidence>
<evidence type="ECO:0000256" key="2">
    <source>
        <dbReference type="ARBA" id="ARBA00022884"/>
    </source>
</evidence>
<dbReference type="GO" id="GO:0003735">
    <property type="term" value="F:structural constituent of ribosome"/>
    <property type="evidence" value="ECO:0000304"/>
    <property type="project" value="FlyBase"/>
</dbReference>
<dbReference type="InterPro" id="IPR044444">
    <property type="entry name" value="Ribosomal_mL44_DSRM_metazoa"/>
</dbReference>
<accession>Q7K141</accession>
<feature type="signal peptide" evidence="9">
    <location>
        <begin position="1"/>
        <end position="22"/>
    </location>
</feature>
<dbReference type="InterPro" id="IPR000999">
    <property type="entry name" value="RNase_III_dom"/>
</dbReference>
<dbReference type="GO" id="GO:0003725">
    <property type="term" value="F:double-stranded RNA binding"/>
    <property type="evidence" value="ECO:0007669"/>
    <property type="project" value="InterPro"/>
</dbReference>
<dbReference type="Pfam" id="PF22892">
    <property type="entry name" value="DSRM_MRPL44"/>
    <property type="match status" value="1"/>
</dbReference>
<dbReference type="PANTHER" id="PTHR11207">
    <property type="entry name" value="RIBONUCLEASE III"/>
    <property type="match status" value="1"/>
</dbReference>
<dbReference type="EMBL" id="AY069395">
    <property type="protein sequence ID" value="AAL39540.2"/>
    <property type="molecule type" value="mRNA"/>
</dbReference>
<evidence type="ECO:0000256" key="4">
    <source>
        <dbReference type="ARBA" id="ARBA00022980"/>
    </source>
</evidence>
<evidence type="ECO:0000256" key="3">
    <source>
        <dbReference type="ARBA" id="ARBA00022946"/>
    </source>
</evidence>
<evidence type="ECO:0000256" key="5">
    <source>
        <dbReference type="ARBA" id="ARBA00023128"/>
    </source>
</evidence>
<reference evidence="11" key="1">
    <citation type="submission" date="2003-01" db="EMBL/GenBank/DDBJ databases">
        <authorList>
            <person name="Stapleton M."/>
            <person name="Brokstein P."/>
            <person name="Hong L."/>
            <person name="Agbayani A."/>
            <person name="Carlson J."/>
            <person name="Champe M."/>
            <person name="Chavez C."/>
            <person name="Dorsett V."/>
            <person name="Dresnek D."/>
            <person name="Farfan D."/>
            <person name="Frise E."/>
            <person name="George R."/>
            <person name="Gonzalez M."/>
            <person name="Guarin H."/>
            <person name="Kronmiller B."/>
            <person name="Li P."/>
            <person name="Liao G."/>
            <person name="Miranda A."/>
            <person name="Mungall C.J."/>
            <person name="Nunoo J."/>
            <person name="Pacleb J."/>
            <person name="Paragas V."/>
            <person name="Park S."/>
            <person name="Patel S."/>
            <person name="Phouanenavong S."/>
            <person name="Wan K."/>
            <person name="Yu C."/>
            <person name="Lewis S.E."/>
            <person name="Rubin G.M."/>
            <person name="Celniker S."/>
        </authorList>
    </citation>
    <scope>NUCLEOTIDE SEQUENCE</scope>
    <source>
        <strain evidence="11">Berkeley</strain>
    </source>
</reference>
<organism evidence="11">
    <name type="scientific">Drosophila melanogaster</name>
    <name type="common">Fruit fly</name>
    <dbReference type="NCBI Taxonomy" id="7227"/>
    <lineage>
        <taxon>Eukaryota</taxon>
        <taxon>Metazoa</taxon>
        <taxon>Ecdysozoa</taxon>
        <taxon>Arthropoda</taxon>
        <taxon>Hexapoda</taxon>
        <taxon>Insecta</taxon>
        <taxon>Pterygota</taxon>
        <taxon>Neoptera</taxon>
        <taxon>Endopterygota</taxon>
        <taxon>Diptera</taxon>
        <taxon>Brachycera</taxon>
        <taxon>Muscomorpha</taxon>
        <taxon>Ephydroidea</taxon>
        <taxon>Drosophilidae</taxon>
        <taxon>Drosophila</taxon>
        <taxon>Sophophora</taxon>
    </lineage>
</organism>
<dbReference type="FunFam" id="3.30.160.20:FF:000116">
    <property type="entry name" value="Mitochondrial ribosomal protein L44"/>
    <property type="match status" value="1"/>
</dbReference>
<dbReference type="GO" id="GO:0032543">
    <property type="term" value="P:mitochondrial translation"/>
    <property type="evidence" value="ECO:0000304"/>
    <property type="project" value="FlyBase"/>
</dbReference>
<dbReference type="CDD" id="cd19874">
    <property type="entry name" value="DSRM_MRPL44"/>
    <property type="match status" value="1"/>
</dbReference>
<evidence type="ECO:0000313" key="12">
    <source>
        <dbReference type="FlyBase" id="FBgn0037330"/>
    </source>
</evidence>
<dbReference type="ExpressionAtlas" id="Q7K141">
    <property type="expression patterns" value="baseline and differential"/>
</dbReference>
<dbReference type="OrthoDB" id="444135at2759"/>
<evidence type="ECO:0000256" key="1">
    <source>
        <dbReference type="ARBA" id="ARBA00004173"/>
    </source>
</evidence>
<dbReference type="GO" id="GO:0006396">
    <property type="term" value="P:RNA processing"/>
    <property type="evidence" value="ECO:0007669"/>
    <property type="project" value="InterPro"/>
</dbReference>
<dbReference type="AlphaFoldDB" id="Q7K141"/>
<dbReference type="InterPro" id="IPR036389">
    <property type="entry name" value="RNase_III_sf"/>
</dbReference>
<evidence type="ECO:0000256" key="8">
    <source>
        <dbReference type="ARBA" id="ARBA00035187"/>
    </source>
</evidence>
<sequence length="334" mass="37771">KTYSLLIFKIALKMSFLRSAVGLLARVKLLEGSPTVQTRRHIKRWVSPTLRELAHRQKKLGPQKPERRSGFVEWNQRSELFAFGKRLGESFELSELQRAFTEKSFAEREEDRRRQLGIEESDLQMPHNSDLVEKGQQIARAYVEAFLQHQLPKVPNEGLQAIASYLLSTETLAHVSTHLGTKDLIQSTEYPPSAESQAKSLHAVIGALASSSGIERAFIFVRDFICTQLNQKDLLEVWTPQEPIQLLEKICQERKLGEAEPRLLGDCGKNTVLAAYQVGIYANRQLLGKGFGEDVKTATETAALDALQSIFDTRDNRRPFDFAIQLEPKTVRLG</sequence>
<comment type="similarity">
    <text evidence="7">Belongs to the ribonuclease III family. Mitochondrion-specific ribosomal protein mL44 subfamily.</text>
</comment>
<dbReference type="HOGENOM" id="CLU_058895_1_0_1"/>
<evidence type="ECO:0000256" key="6">
    <source>
        <dbReference type="ARBA" id="ARBA00023274"/>
    </source>
</evidence>
<keyword evidence="5" id="KW-0496">Mitochondrion</keyword>
<dbReference type="FlyBase" id="FBgn0037330">
    <property type="gene designation" value="mRpL44"/>
</dbReference>
<protein>
    <recommendedName>
        <fullName evidence="8">Large ribosomal subunit protein mL44</fullName>
    </recommendedName>
</protein>
<keyword evidence="4" id="KW-0689">Ribosomal protein</keyword>
<dbReference type="Pfam" id="PF22935">
    <property type="entry name" value="RM44_endonuclase"/>
    <property type="match status" value="1"/>
</dbReference>
<dbReference type="SUPFAM" id="SSF69065">
    <property type="entry name" value="RNase III domain-like"/>
    <property type="match status" value="1"/>
</dbReference>
<feature type="domain" description="RNase III" evidence="10">
    <location>
        <begin position="94"/>
        <end position="234"/>
    </location>
</feature>
<keyword evidence="6" id="KW-0687">Ribonucleoprotein</keyword>
<dbReference type="InterPro" id="IPR055189">
    <property type="entry name" value="RM44_endonuclase"/>
</dbReference>
<evidence type="ECO:0000259" key="10">
    <source>
        <dbReference type="SMART" id="SM00535"/>
    </source>
</evidence>
<dbReference type="Bgee" id="FBgn0037330">
    <property type="expression patterns" value="Expressed in eye disc (Drosophila) and 87 other cell types or tissues"/>
</dbReference>
<keyword evidence="9" id="KW-0732">Signal</keyword>
<proteinExistence type="evidence at transcript level"/>
<dbReference type="SMART" id="SM00535">
    <property type="entry name" value="RIBOc"/>
    <property type="match status" value="1"/>
</dbReference>